<feature type="compositionally biased region" description="Basic and acidic residues" evidence="4">
    <location>
        <begin position="1149"/>
        <end position="1162"/>
    </location>
</feature>
<feature type="domain" description="CFA20" evidence="5">
    <location>
        <begin position="12"/>
        <end position="129"/>
    </location>
</feature>
<evidence type="ECO:0000256" key="3">
    <source>
        <dbReference type="PROSITE-ProRule" id="PRU00221"/>
    </source>
</evidence>
<dbReference type="InterPro" id="IPR055441">
    <property type="entry name" value="Beta-prop_WDR90_POC16_2nd"/>
</dbReference>
<dbReference type="InterPro" id="IPR007714">
    <property type="entry name" value="CFA20_dom"/>
</dbReference>
<dbReference type="PANTHER" id="PTHR13720">
    <property type="entry name" value="WD-40 REPEAT PROTEIN"/>
    <property type="match status" value="1"/>
</dbReference>
<dbReference type="Pfam" id="PF23342">
    <property type="entry name" value="WDR90_beta-prop_4th"/>
    <property type="match status" value="1"/>
</dbReference>
<evidence type="ECO:0000313" key="8">
    <source>
        <dbReference type="EMBL" id="CAK8679863.1"/>
    </source>
</evidence>
<name>A0ABP0FPD2_CLALP</name>
<feature type="domain" description="CFA20" evidence="5">
    <location>
        <begin position="151"/>
        <end position="202"/>
    </location>
</feature>
<keyword evidence="1 3" id="KW-0853">WD repeat</keyword>
<dbReference type="PROSITE" id="PS00678">
    <property type="entry name" value="WD_REPEATS_1"/>
    <property type="match status" value="1"/>
</dbReference>
<dbReference type="Pfam" id="PF23393">
    <property type="entry name" value="Beta-prop_WDR90_POC16_2nd"/>
    <property type="match status" value="1"/>
</dbReference>
<evidence type="ECO:0000256" key="1">
    <source>
        <dbReference type="ARBA" id="ARBA00022574"/>
    </source>
</evidence>
<feature type="domain" description="WDR90/POC16 second beta-propeller" evidence="7">
    <location>
        <begin position="815"/>
        <end position="1115"/>
    </location>
</feature>
<dbReference type="PROSITE" id="PS50294">
    <property type="entry name" value="WD_REPEATS_REGION"/>
    <property type="match status" value="2"/>
</dbReference>
<feature type="repeat" description="WD" evidence="3">
    <location>
        <begin position="1660"/>
        <end position="1700"/>
    </location>
</feature>
<dbReference type="SMART" id="SM00320">
    <property type="entry name" value="WD40"/>
    <property type="match status" value="20"/>
</dbReference>
<proteinExistence type="predicted"/>
<dbReference type="Pfam" id="PF00400">
    <property type="entry name" value="WD40"/>
    <property type="match status" value="1"/>
</dbReference>
<evidence type="ECO:0000259" key="7">
    <source>
        <dbReference type="Pfam" id="PF23393"/>
    </source>
</evidence>
<dbReference type="Pfam" id="PF05018">
    <property type="entry name" value="CFA20_dom"/>
    <property type="match status" value="2"/>
</dbReference>
<dbReference type="EMBL" id="CAWYQH010000068">
    <property type="protein sequence ID" value="CAK8679863.1"/>
    <property type="molecule type" value="Genomic_DNA"/>
</dbReference>
<keyword evidence="9" id="KW-1185">Reference proteome</keyword>
<feature type="region of interest" description="Disordered" evidence="4">
    <location>
        <begin position="395"/>
        <end position="430"/>
    </location>
</feature>
<dbReference type="Proteomes" id="UP001642483">
    <property type="component" value="Unassembled WGS sequence"/>
</dbReference>
<comment type="caution">
    <text evidence="8">The sequence shown here is derived from an EMBL/GenBank/DDBJ whole genome shotgun (WGS) entry which is preliminary data.</text>
</comment>
<feature type="repeat" description="WD" evidence="3">
    <location>
        <begin position="1754"/>
        <end position="1795"/>
    </location>
</feature>
<reference evidence="8 9" key="1">
    <citation type="submission" date="2024-02" db="EMBL/GenBank/DDBJ databases">
        <authorList>
            <person name="Daric V."/>
            <person name="Darras S."/>
        </authorList>
    </citation>
    <scope>NUCLEOTIDE SEQUENCE [LARGE SCALE GENOMIC DNA]</scope>
</reference>
<feature type="compositionally biased region" description="Low complexity" evidence="4">
    <location>
        <begin position="413"/>
        <end position="424"/>
    </location>
</feature>
<dbReference type="InterPro" id="IPR015943">
    <property type="entry name" value="WD40/YVTN_repeat-like_dom_sf"/>
</dbReference>
<evidence type="ECO:0000259" key="6">
    <source>
        <dbReference type="Pfam" id="PF23342"/>
    </source>
</evidence>
<dbReference type="InterPro" id="IPR055440">
    <property type="entry name" value="Beta-prop_WDR90_4th"/>
</dbReference>
<accession>A0ABP0FPD2</accession>
<feature type="region of interest" description="Disordered" evidence="4">
    <location>
        <begin position="1138"/>
        <end position="1191"/>
    </location>
</feature>
<sequence>MNAAQKTERLLWQHPYVNVFKQFKIEDWKKASKEGDVTSTIDKILKCTVYKIQGSVPAGNYIQFPRTTTQSLGLTGRYLYILFKPIPTKYFVVHVDTVAEDGLVVRISFSNLFKEFKSTSTWLQFPFACHAAKGSVEHFASLGAKQDFMGPAPLAQKWTMLVLDLHYILSMYINRKYSHLKNIRLCANLLVKNCFTSDLSYDPRLSVRQARVLGIKCVDENFAPMPRDMNFFLPKNKEWDELYDVVRFPLEHPTSSRQPIHLPFDSIQRDDASNNQPLFCQKNQAKDKHRGGLGVIKSPRREKPKTVDVSRKAGIFSSTTNMAVSTNVGKDLSKRKIVTDLPPVGLSMLETTAASCSDPGATLLESKTGDVHVFVGEKSPEQDIVVHRHFSGKAKGRQSVASTQLTTKRTTIRSARSQQKKSSSNEITKASSLRRAMATLKPDPILKLRRVLGFGGGSTNDIRCYRSISKWYPCASSGGSDIVVYAVHAVVVAMEVVSGVQHFFIGHTEDVRSIAMNDCVGGSPSILASAQGGAGGIVRIWRFETQKCATMIRSQHATCMNALAFSRTGAVLVGVGRDGHGKTLFMVWDTSAALRHGSVNVIAKAHSDVEIHRIRVCPTDDTRMVSCGRDNIRFWRVRSNQLRSCPVAMPTEHSFQEITDVTFAPLGIVSPSNHVEGRDENSLSVFASTNGGFLVEVDFQKVVVRGVHKLLPSVGQEVEKDETMKGISLNALRFTTTYLITGSDDGVLRLWPLDLSTVFLEAEHDGPVVDVDVTEDAEKILVSTSSATLGYLDVKTRKYKTIMRSHTDVITDSCMDGLRRTISTCSHDNSIRVWDFDNLRQLYDFSTPDDTPSAITCHPMLEIFACGFTSGAIRVFHVGSTTVLSEHTNARSKVTSVIFTPSGERLISADGKGTMAVYNTSDVEHVGAPLLRTLPKVAAPGKAYGPNSIAASPDGQKIAFVGPNEYTVTVSTASMLDEVLRVDVSTGLKLEPGILEQKPKVDQPLQVSFSPTAQKHLLVMTKANRLLKLDVKSGQLLSVTEDIHRSCATAICASSDGSHLVTAGDKLIKVWDYDMSKDLCCQTFIGHSSPIHTVLFTPDHLTLITVGEGSVFMWDFLGVTNTPRSRAVDERNVISLRASEGRQIPSTNCEDKSDHEEEKDQDAVDDEEGITPRSKPPAPSHPDVDQSSAWIPPETLRTSDLDASNISEFTVDANMMHQLAQKKKREGPSSKKNMTDLTNKVNDLRFVPEKDENEVDESYDSVPVKVAWMAKSQKSPMKESPRPLPSTVEVANFAECPNVLSHFSPRLTVSQAPQRTYAAPAGQEGLELKAVVGYNGNGRGNLAWNPDTGVLAYSCGCVVVLEKLTSKEKFNLHGHTEEVASLAMQHDGQILASASGSNGLMRSRICLWDTSTLSCRATLKHHEYDIVALAYSRDDRFLISMGDYRENALVIWSSFNGLSSPVILASTHTNSPVHKVVWDPATPNEFVSVGADASVSFWMLDEHGTETTLNVHEADIPDAIKTDETNERLVHFTSACFGEDHILYVASNTGFVSAWDTSTNSCFLHWRADSAEICYMKSRGNRLLVAGASRGAKMWGLAGVGEVRYVSETGENLLMDDELNVNAEVISGAFDDSLDVGIVGTTAGTLWYLDWSEHSTVKMVTGHKDKITGIAFDEGNYFATSSEEGTVRLWHLHSLELAVQFQVIDHACTSVTFSHPCKSALSTSMTQPKMLSAGYKDGTVRVFDVDKLVLKLKFQPHTASVTALEFAASNETLLSGAKDGTVAATSMATGVTMRVLKDHRGAPINNIACSLRNDHPAALTMHTSASNDGCARLCLLCGGDRRVSVWDTEWKHDVCNMIDWLTFPAPCFAPDGSQLPKNHRKYISHLPPSVCYFHPTNPDMLIYCGYGMTKSLQHYSLTNRKVVKSIPLPNWAQCMAVSTDGTLLASGTGTRLLELVDANHGTFQDYSGHSGVVEKVGFSPDGRLLLSSSGPELFVWKVKH</sequence>
<evidence type="ECO:0000256" key="2">
    <source>
        <dbReference type="ARBA" id="ARBA00022737"/>
    </source>
</evidence>
<dbReference type="InterPro" id="IPR019775">
    <property type="entry name" value="WD40_repeat_CS"/>
</dbReference>
<evidence type="ECO:0000256" key="4">
    <source>
        <dbReference type="SAM" id="MobiDB-lite"/>
    </source>
</evidence>
<dbReference type="PANTHER" id="PTHR13720:SF24">
    <property type="entry name" value="WD REPEAT-CONTAINING PROTEIN 90"/>
    <property type="match status" value="1"/>
</dbReference>
<dbReference type="InterPro" id="IPR011047">
    <property type="entry name" value="Quinoprotein_ADH-like_sf"/>
</dbReference>
<evidence type="ECO:0000313" key="9">
    <source>
        <dbReference type="Proteomes" id="UP001642483"/>
    </source>
</evidence>
<evidence type="ECO:0008006" key="10">
    <source>
        <dbReference type="Google" id="ProtNLM"/>
    </source>
</evidence>
<feature type="compositionally biased region" description="Polar residues" evidence="4">
    <location>
        <begin position="399"/>
        <end position="409"/>
    </location>
</feature>
<dbReference type="PROSITE" id="PS50082">
    <property type="entry name" value="WD_REPEATS_2"/>
    <property type="match status" value="4"/>
</dbReference>
<dbReference type="Gene3D" id="2.130.10.10">
    <property type="entry name" value="YVTN repeat-like/Quinoprotein amine dehydrogenase"/>
    <property type="match status" value="6"/>
</dbReference>
<feature type="repeat" description="WD" evidence="3">
    <location>
        <begin position="803"/>
        <end position="844"/>
    </location>
</feature>
<organism evidence="8 9">
    <name type="scientific">Clavelina lepadiformis</name>
    <name type="common">Light-bulb sea squirt</name>
    <name type="synonym">Ascidia lepadiformis</name>
    <dbReference type="NCBI Taxonomy" id="159417"/>
    <lineage>
        <taxon>Eukaryota</taxon>
        <taxon>Metazoa</taxon>
        <taxon>Chordata</taxon>
        <taxon>Tunicata</taxon>
        <taxon>Ascidiacea</taxon>
        <taxon>Aplousobranchia</taxon>
        <taxon>Clavelinidae</taxon>
        <taxon>Clavelina</taxon>
    </lineage>
</organism>
<dbReference type="SUPFAM" id="SSF50960">
    <property type="entry name" value="TolB, C-terminal domain"/>
    <property type="match status" value="1"/>
</dbReference>
<protein>
    <recommendedName>
        <fullName evidence="10">WD repeat-containing protein 90</fullName>
    </recommendedName>
</protein>
<gene>
    <name evidence="8" type="ORF">CVLEPA_LOCUS10111</name>
</gene>
<keyword evidence="2" id="KW-0677">Repeat</keyword>
<feature type="repeat" description="WD" evidence="3">
    <location>
        <begin position="1966"/>
        <end position="2000"/>
    </location>
</feature>
<dbReference type="InterPro" id="IPR001680">
    <property type="entry name" value="WD40_rpt"/>
</dbReference>
<evidence type="ECO:0000259" key="5">
    <source>
        <dbReference type="Pfam" id="PF05018"/>
    </source>
</evidence>
<feature type="domain" description="WDR90 4th beta-propeller" evidence="6">
    <location>
        <begin position="1674"/>
        <end position="1999"/>
    </location>
</feature>
<dbReference type="SUPFAM" id="SSF50998">
    <property type="entry name" value="Quinoprotein alcohol dehydrogenase-like"/>
    <property type="match status" value="2"/>
</dbReference>
<dbReference type="InterPro" id="IPR050630">
    <property type="entry name" value="WD_repeat_EMAP"/>
</dbReference>